<comment type="caution">
    <text evidence="3">The sequence shown here is derived from an EMBL/GenBank/DDBJ whole genome shotgun (WGS) entry which is preliminary data.</text>
</comment>
<evidence type="ECO:0000313" key="3">
    <source>
        <dbReference type="EMBL" id="NYE70507.1"/>
    </source>
</evidence>
<feature type="compositionally biased region" description="Pro residues" evidence="1">
    <location>
        <begin position="25"/>
        <end position="40"/>
    </location>
</feature>
<feature type="transmembrane region" description="Helical" evidence="2">
    <location>
        <begin position="108"/>
        <end position="126"/>
    </location>
</feature>
<feature type="region of interest" description="Disordered" evidence="1">
    <location>
        <begin position="1"/>
        <end position="43"/>
    </location>
</feature>
<evidence type="ECO:0000256" key="1">
    <source>
        <dbReference type="SAM" id="MobiDB-lite"/>
    </source>
</evidence>
<dbReference type="Proteomes" id="UP000569914">
    <property type="component" value="Unassembled WGS sequence"/>
</dbReference>
<feature type="transmembrane region" description="Helical" evidence="2">
    <location>
        <begin position="132"/>
        <end position="151"/>
    </location>
</feature>
<sequence length="157" mass="17076">MTLPNPETYPHPEQRPTQHLSGAMPPMPHPGMPVPPPMPRPSQEVQRDAAAAMAARHELGPEFDEQIAAGLAERMEQLAYHRGVELQEQHRTARAEEAAERSTRTQRFALGIVSLGAGIPITAISTLVDPPIVGILISWGGIVAVNVVHALSGRRRR</sequence>
<proteinExistence type="predicted"/>
<dbReference type="AlphaFoldDB" id="A0A7Y9I573"/>
<keyword evidence="2" id="KW-0812">Transmembrane</keyword>
<name>A0A7Y9I573_9ACTN</name>
<dbReference type="EMBL" id="JACCBU010000001">
    <property type="protein sequence ID" value="NYE70507.1"/>
    <property type="molecule type" value="Genomic_DNA"/>
</dbReference>
<evidence type="ECO:0000256" key="2">
    <source>
        <dbReference type="SAM" id="Phobius"/>
    </source>
</evidence>
<evidence type="ECO:0008006" key="5">
    <source>
        <dbReference type="Google" id="ProtNLM"/>
    </source>
</evidence>
<dbReference type="RefSeq" id="WP_179750030.1">
    <property type="nucleotide sequence ID" value="NZ_JACCBU010000001.1"/>
</dbReference>
<accession>A0A7Y9I573</accession>
<organism evidence="3 4">
    <name type="scientific">Microlunatus parietis</name>
    <dbReference type="NCBI Taxonomy" id="682979"/>
    <lineage>
        <taxon>Bacteria</taxon>
        <taxon>Bacillati</taxon>
        <taxon>Actinomycetota</taxon>
        <taxon>Actinomycetes</taxon>
        <taxon>Propionibacteriales</taxon>
        <taxon>Propionibacteriaceae</taxon>
        <taxon>Microlunatus</taxon>
    </lineage>
</organism>
<keyword evidence="2" id="KW-1133">Transmembrane helix</keyword>
<keyword evidence="2" id="KW-0472">Membrane</keyword>
<gene>
    <name evidence="3" type="ORF">BKA15_001836</name>
</gene>
<keyword evidence="4" id="KW-1185">Reference proteome</keyword>
<protein>
    <recommendedName>
        <fullName evidence="5">DUF2335 domain-containing protein</fullName>
    </recommendedName>
</protein>
<reference evidence="3 4" key="1">
    <citation type="submission" date="2020-07" db="EMBL/GenBank/DDBJ databases">
        <title>Sequencing the genomes of 1000 actinobacteria strains.</title>
        <authorList>
            <person name="Klenk H.-P."/>
        </authorList>
    </citation>
    <scope>NUCLEOTIDE SEQUENCE [LARGE SCALE GENOMIC DNA]</scope>
    <source>
        <strain evidence="3 4">DSM 22083</strain>
    </source>
</reference>
<evidence type="ECO:0000313" key="4">
    <source>
        <dbReference type="Proteomes" id="UP000569914"/>
    </source>
</evidence>